<sequence>MKLNQYLNSKLALAGALLGVVVCVGSSCGDAGHQEAMAQERERYKAIGATRGSANIVRTKYVESNDVLVTGEYLAIQCEGGVRFVRLGNKEELIEDGWGRALKVSVNETGVNVLSRGEDGIEGTEDDQEFRLPATLRREN</sequence>
<accession>A0A7T7F1X5</accession>
<protein>
    <recommendedName>
        <fullName evidence="3">Lipoprotein</fullName>
    </recommendedName>
</protein>
<dbReference type="KEGG" id="soa:G3M56_001435"/>
<proteinExistence type="predicted"/>
<dbReference type="RefSeq" id="WP_164363954.1">
    <property type="nucleotide sequence ID" value="NZ_CP066776.1"/>
</dbReference>
<evidence type="ECO:0000313" key="1">
    <source>
        <dbReference type="EMBL" id="QQL45276.1"/>
    </source>
</evidence>
<gene>
    <name evidence="1" type="ORF">G3M56_001435</name>
</gene>
<evidence type="ECO:0000313" key="2">
    <source>
        <dbReference type="Proteomes" id="UP000475117"/>
    </source>
</evidence>
<keyword evidence="2" id="KW-1185">Reference proteome</keyword>
<dbReference type="EMBL" id="CP066776">
    <property type="protein sequence ID" value="QQL45276.1"/>
    <property type="molecule type" value="Genomic_DNA"/>
</dbReference>
<reference evidence="1 2" key="1">
    <citation type="submission" date="2020-12" db="EMBL/GenBank/DDBJ databases">
        <title>Sulforoseuscoccus oceanibium gen. nov., sp. nov., a representative of the phylum Verrucomicrobia with special cytoplasmic membrane, and proposal of Sulforoseuscoccusaceae fam. nov.</title>
        <authorList>
            <person name="Xi F."/>
        </authorList>
    </citation>
    <scope>NUCLEOTIDE SEQUENCE [LARGE SCALE GENOMIC DNA]</scope>
    <source>
        <strain evidence="1 2">T37</strain>
    </source>
</reference>
<organism evidence="1 2">
    <name type="scientific">Sulfuriroseicoccus oceanibius</name>
    <dbReference type="NCBI Taxonomy" id="2707525"/>
    <lineage>
        <taxon>Bacteria</taxon>
        <taxon>Pseudomonadati</taxon>
        <taxon>Verrucomicrobiota</taxon>
        <taxon>Verrucomicrobiia</taxon>
        <taxon>Verrucomicrobiales</taxon>
        <taxon>Verrucomicrobiaceae</taxon>
        <taxon>Sulfuriroseicoccus</taxon>
    </lineage>
</organism>
<dbReference type="AlphaFoldDB" id="A0A7T7F1X5"/>
<evidence type="ECO:0008006" key="3">
    <source>
        <dbReference type="Google" id="ProtNLM"/>
    </source>
</evidence>
<name>A0A7T7F1X5_9BACT</name>
<dbReference type="PROSITE" id="PS51257">
    <property type="entry name" value="PROKAR_LIPOPROTEIN"/>
    <property type="match status" value="1"/>
</dbReference>
<dbReference type="Proteomes" id="UP000475117">
    <property type="component" value="Chromosome"/>
</dbReference>